<proteinExistence type="predicted"/>
<accession>A0A8X8YXB6</accession>
<dbReference type="Proteomes" id="UP000298416">
    <property type="component" value="Unassembled WGS sequence"/>
</dbReference>
<protein>
    <submittedName>
        <fullName evidence="1">Uncharacterized protein</fullName>
    </submittedName>
</protein>
<reference evidence="1" key="1">
    <citation type="submission" date="2018-01" db="EMBL/GenBank/DDBJ databases">
        <authorList>
            <person name="Mao J.F."/>
        </authorList>
    </citation>
    <scope>NUCLEOTIDE SEQUENCE</scope>
    <source>
        <strain evidence="1">Huo1</strain>
        <tissue evidence="1">Leaf</tissue>
    </source>
</reference>
<organism evidence="1">
    <name type="scientific">Salvia splendens</name>
    <name type="common">Scarlet sage</name>
    <dbReference type="NCBI Taxonomy" id="180675"/>
    <lineage>
        <taxon>Eukaryota</taxon>
        <taxon>Viridiplantae</taxon>
        <taxon>Streptophyta</taxon>
        <taxon>Embryophyta</taxon>
        <taxon>Tracheophyta</taxon>
        <taxon>Spermatophyta</taxon>
        <taxon>Magnoliopsida</taxon>
        <taxon>eudicotyledons</taxon>
        <taxon>Gunneridae</taxon>
        <taxon>Pentapetalae</taxon>
        <taxon>asterids</taxon>
        <taxon>lamiids</taxon>
        <taxon>Lamiales</taxon>
        <taxon>Lamiaceae</taxon>
        <taxon>Nepetoideae</taxon>
        <taxon>Mentheae</taxon>
        <taxon>Salviinae</taxon>
        <taxon>Salvia</taxon>
        <taxon>Salvia subgen. Calosphace</taxon>
        <taxon>core Calosphace</taxon>
    </lineage>
</organism>
<dbReference type="EMBL" id="PNBA02000001">
    <property type="protein sequence ID" value="KAG6437855.1"/>
    <property type="molecule type" value="Genomic_DNA"/>
</dbReference>
<evidence type="ECO:0000313" key="1">
    <source>
        <dbReference type="EMBL" id="KAG6437855.1"/>
    </source>
</evidence>
<evidence type="ECO:0000313" key="2">
    <source>
        <dbReference type="Proteomes" id="UP000298416"/>
    </source>
</evidence>
<sequence length="126" mass="13740">MLNRDARSKHTPNRRFQSEPKITLNIEEIRASVLTIQVGFDTDRRGLADDGFRFSGAGAPLPAVVASDLTADNDEDAAVITTAIVRYSLSLLGRMFKLMISCHGFVMVELLGVSADPEFVICNLLG</sequence>
<dbReference type="AlphaFoldDB" id="A0A8X8YXB6"/>
<gene>
    <name evidence="1" type="ORF">SASPL_102785</name>
</gene>
<comment type="caution">
    <text evidence="1">The sequence shown here is derived from an EMBL/GenBank/DDBJ whole genome shotgun (WGS) entry which is preliminary data.</text>
</comment>
<keyword evidence="2" id="KW-1185">Reference proteome</keyword>
<name>A0A8X8YXB6_SALSN</name>
<reference evidence="1" key="2">
    <citation type="submission" date="2020-08" db="EMBL/GenBank/DDBJ databases">
        <title>Plant Genome Project.</title>
        <authorList>
            <person name="Zhang R.-G."/>
        </authorList>
    </citation>
    <scope>NUCLEOTIDE SEQUENCE</scope>
    <source>
        <strain evidence="1">Huo1</strain>
        <tissue evidence="1">Leaf</tissue>
    </source>
</reference>